<evidence type="ECO:0000256" key="8">
    <source>
        <dbReference type="ARBA" id="ARBA00047306"/>
    </source>
</evidence>
<feature type="binding site" evidence="12">
    <location>
        <position position="77"/>
    </location>
    <ligand>
        <name>S-adenosyl-L-methionine</name>
        <dbReference type="ChEBI" id="CHEBI:59789"/>
    </ligand>
</feature>
<dbReference type="GO" id="GO:0071885">
    <property type="term" value="F:N-terminal protein N-methyltransferase activity"/>
    <property type="evidence" value="ECO:0007669"/>
    <property type="project" value="UniProtKB-EC"/>
</dbReference>
<dbReference type="PIRSF" id="PIRSF016958">
    <property type="entry name" value="DUF858_MeTrfase_lik"/>
    <property type="match status" value="1"/>
</dbReference>
<dbReference type="Proteomes" id="UP001149813">
    <property type="component" value="Unassembled WGS sequence"/>
</dbReference>
<organism evidence="13 14">
    <name type="scientific">Coemansia erecta</name>
    <dbReference type="NCBI Taxonomy" id="147472"/>
    <lineage>
        <taxon>Eukaryota</taxon>
        <taxon>Fungi</taxon>
        <taxon>Fungi incertae sedis</taxon>
        <taxon>Zoopagomycota</taxon>
        <taxon>Kickxellomycotina</taxon>
        <taxon>Kickxellomycetes</taxon>
        <taxon>Kickxellales</taxon>
        <taxon>Kickxellaceae</taxon>
        <taxon>Coemansia</taxon>
    </lineage>
</organism>
<name>A0A9W8CSC2_9FUNG</name>
<comment type="catalytic activity">
    <reaction evidence="8">
        <text>N-terminal L-seryl-L-prolyl-L-lysyl-[protein] + 3 S-adenosyl-L-methionine = N-terminal N,N,N-trimethyl-L-seryl-L-prolyl-L-lysyl-[protein] + 3 S-adenosyl-L-homocysteine + 3 H(+)</text>
        <dbReference type="Rhea" id="RHEA:54724"/>
        <dbReference type="Rhea" id="RHEA-COMP:13789"/>
        <dbReference type="Rhea" id="RHEA-COMP:13973"/>
        <dbReference type="ChEBI" id="CHEBI:15378"/>
        <dbReference type="ChEBI" id="CHEBI:57856"/>
        <dbReference type="ChEBI" id="CHEBI:59789"/>
        <dbReference type="ChEBI" id="CHEBI:138061"/>
        <dbReference type="ChEBI" id="CHEBI:138317"/>
        <dbReference type="EC" id="2.1.1.244"/>
    </reaction>
</comment>
<comment type="catalytic activity">
    <reaction evidence="9">
        <text>N-terminal L-prolyl-L-prolyl-L-lysyl-[protein] + 2 S-adenosyl-L-methionine = N-terminal N,N-dimethyl-L-prolyl-L-prolyl-L-lysyl-[protein] + 2 S-adenosyl-L-homocysteine + 2 H(+)</text>
        <dbReference type="Rhea" id="RHEA:54736"/>
        <dbReference type="Rhea" id="RHEA-COMP:13787"/>
        <dbReference type="Rhea" id="RHEA-COMP:13974"/>
        <dbReference type="ChEBI" id="CHEBI:15378"/>
        <dbReference type="ChEBI" id="CHEBI:57856"/>
        <dbReference type="ChEBI" id="CHEBI:59789"/>
        <dbReference type="ChEBI" id="CHEBI:138059"/>
        <dbReference type="ChEBI" id="CHEBI:138318"/>
        <dbReference type="EC" id="2.1.1.244"/>
    </reaction>
</comment>
<evidence type="ECO:0000256" key="7">
    <source>
        <dbReference type="ARBA" id="ARBA00043129"/>
    </source>
</evidence>
<dbReference type="InterPro" id="IPR008576">
    <property type="entry name" value="MeTrfase_NTM1"/>
</dbReference>
<evidence type="ECO:0000256" key="3">
    <source>
        <dbReference type="ARBA" id="ARBA00022679"/>
    </source>
</evidence>
<feature type="binding site" evidence="12">
    <location>
        <position position="141"/>
    </location>
    <ligand>
        <name>S-adenosyl-L-methionine</name>
        <dbReference type="ChEBI" id="CHEBI:59789"/>
    </ligand>
</feature>
<evidence type="ECO:0000313" key="13">
    <source>
        <dbReference type="EMBL" id="KAJ1722008.1"/>
    </source>
</evidence>
<sequence>MADPRRTEFQPTATWYEDADKYWKGVPSSVDGMLGGLEEVHAPDIRDSMAFIDRLRKNPSLSFGSSYACDCGAGIGRVTKYFLSTRFEKVDLVEQNSAFLEAAASSYLKDERNAGRVCDMFPVGLQKFVPQKSRYDVIWCQWVLSHLTDSDLAACLKRCVQGLAPGGIICIKENVASRGYVLDSEDSSVTRAKSLFESVFAAAGLVVVDQMIQTDFPQGLFEVNMWALKPSSDN</sequence>
<comment type="catalytic activity">
    <reaction evidence="10">
        <text>N-terminal L-alanyl-L-prolyl-L-lysyl-[protein] + 3 S-adenosyl-L-methionine = N-terminal N,N,N-trimethyl-L-alanyl-L-prolyl-L-lysyl-[protein] + 3 S-adenosyl-L-homocysteine + 3 H(+)</text>
        <dbReference type="Rhea" id="RHEA:54712"/>
        <dbReference type="Rhea" id="RHEA-COMP:13785"/>
        <dbReference type="Rhea" id="RHEA-COMP:13971"/>
        <dbReference type="ChEBI" id="CHEBI:15378"/>
        <dbReference type="ChEBI" id="CHEBI:57856"/>
        <dbReference type="ChEBI" id="CHEBI:59789"/>
        <dbReference type="ChEBI" id="CHEBI:138057"/>
        <dbReference type="ChEBI" id="CHEBI:138315"/>
        <dbReference type="EC" id="2.1.1.244"/>
    </reaction>
</comment>
<dbReference type="FunFam" id="3.40.50.150:FF:000025">
    <property type="entry name" value="N-terminal Xaa-Pro-Lys N-methyltransferase 1"/>
    <property type="match status" value="1"/>
</dbReference>
<evidence type="ECO:0000256" key="12">
    <source>
        <dbReference type="PIRSR" id="PIRSR016958-1"/>
    </source>
</evidence>
<comment type="similarity">
    <text evidence="1">Belongs to the methyltransferase superfamily. NTM1 family.</text>
</comment>
<dbReference type="CDD" id="cd02440">
    <property type="entry name" value="AdoMet_MTases"/>
    <property type="match status" value="1"/>
</dbReference>
<evidence type="ECO:0000256" key="11">
    <source>
        <dbReference type="ARBA" id="ARBA00082558"/>
    </source>
</evidence>
<keyword evidence="4 12" id="KW-0949">S-adenosyl-L-methionine</keyword>
<keyword evidence="2" id="KW-0489">Methyltransferase</keyword>
<dbReference type="EMBL" id="JANBOJ010000136">
    <property type="protein sequence ID" value="KAJ1722008.1"/>
    <property type="molecule type" value="Genomic_DNA"/>
</dbReference>
<dbReference type="Gene3D" id="3.40.50.150">
    <property type="entry name" value="Vaccinia Virus protein VP39"/>
    <property type="match status" value="1"/>
</dbReference>
<feature type="binding site" evidence="12">
    <location>
        <begin position="125"/>
        <end position="126"/>
    </location>
    <ligand>
        <name>S-adenosyl-L-methionine</name>
        <dbReference type="ChEBI" id="CHEBI:59789"/>
    </ligand>
</feature>
<dbReference type="InterPro" id="IPR029063">
    <property type="entry name" value="SAM-dependent_MTases_sf"/>
</dbReference>
<evidence type="ECO:0000256" key="5">
    <source>
        <dbReference type="ARBA" id="ARBA00039112"/>
    </source>
</evidence>
<evidence type="ECO:0000256" key="9">
    <source>
        <dbReference type="ARBA" id="ARBA00047885"/>
    </source>
</evidence>
<feature type="binding site" evidence="12">
    <location>
        <position position="72"/>
    </location>
    <ligand>
        <name>S-adenosyl-L-methionine</name>
        <dbReference type="ChEBI" id="CHEBI:59789"/>
    </ligand>
</feature>
<protein>
    <recommendedName>
        <fullName evidence="6">Alpha N-terminal protein methyltransferase 1</fullName>
        <ecNumber evidence="5">2.1.1.244</ecNumber>
    </recommendedName>
    <alternativeName>
        <fullName evidence="11">Translation associated element 1</fullName>
    </alternativeName>
    <alternativeName>
        <fullName evidence="7">X-Pro-Lys N-terminal protein methyltransferase 1</fullName>
    </alternativeName>
</protein>
<dbReference type="EC" id="2.1.1.244" evidence="5"/>
<evidence type="ECO:0000256" key="6">
    <source>
        <dbReference type="ARBA" id="ARBA00039449"/>
    </source>
</evidence>
<keyword evidence="14" id="KW-1185">Reference proteome</keyword>
<comment type="caution">
    <text evidence="13">The sequence shown here is derived from an EMBL/GenBank/DDBJ whole genome shotgun (WGS) entry which is preliminary data.</text>
</comment>
<evidence type="ECO:0000256" key="10">
    <source>
        <dbReference type="ARBA" id="ARBA00048167"/>
    </source>
</evidence>
<evidence type="ECO:0000256" key="2">
    <source>
        <dbReference type="ARBA" id="ARBA00022603"/>
    </source>
</evidence>
<gene>
    <name evidence="13" type="ORF">LPJ53_003540</name>
</gene>
<proteinExistence type="inferred from homology"/>
<evidence type="ECO:0000313" key="14">
    <source>
        <dbReference type="Proteomes" id="UP001149813"/>
    </source>
</evidence>
<dbReference type="Pfam" id="PF05891">
    <property type="entry name" value="Methyltransf_PK"/>
    <property type="match status" value="1"/>
</dbReference>
<dbReference type="GO" id="GO:0005737">
    <property type="term" value="C:cytoplasm"/>
    <property type="evidence" value="ECO:0007669"/>
    <property type="project" value="TreeGrafter"/>
</dbReference>
<dbReference type="GO" id="GO:0032259">
    <property type="term" value="P:methylation"/>
    <property type="evidence" value="ECO:0007669"/>
    <property type="project" value="UniProtKB-KW"/>
</dbReference>
<evidence type="ECO:0000256" key="1">
    <source>
        <dbReference type="ARBA" id="ARBA00009059"/>
    </source>
</evidence>
<evidence type="ECO:0000256" key="4">
    <source>
        <dbReference type="ARBA" id="ARBA00022691"/>
    </source>
</evidence>
<dbReference type="SUPFAM" id="SSF53335">
    <property type="entry name" value="S-adenosyl-L-methionine-dependent methyltransferases"/>
    <property type="match status" value="1"/>
</dbReference>
<dbReference type="PANTHER" id="PTHR12753:SF0">
    <property type="entry name" value="ALPHA N-TERMINAL PROTEIN METHYLTRANSFERASE 1"/>
    <property type="match status" value="1"/>
</dbReference>
<accession>A0A9W8CSC2</accession>
<dbReference type="AlphaFoldDB" id="A0A9W8CSC2"/>
<dbReference type="PANTHER" id="PTHR12753">
    <property type="entry name" value="AD-003 - RELATED"/>
    <property type="match status" value="1"/>
</dbReference>
<reference evidence="13" key="1">
    <citation type="submission" date="2022-07" db="EMBL/GenBank/DDBJ databases">
        <title>Phylogenomic reconstructions and comparative analyses of Kickxellomycotina fungi.</title>
        <authorList>
            <person name="Reynolds N.K."/>
            <person name="Stajich J.E."/>
            <person name="Barry K."/>
            <person name="Grigoriev I.V."/>
            <person name="Crous P."/>
            <person name="Smith M.E."/>
        </authorList>
    </citation>
    <scope>NUCLEOTIDE SEQUENCE</scope>
    <source>
        <strain evidence="13">NBRC 32514</strain>
    </source>
</reference>
<dbReference type="OrthoDB" id="1298661at2759"/>
<keyword evidence="3" id="KW-0808">Transferase</keyword>